<evidence type="ECO:0000313" key="3">
    <source>
        <dbReference type="RefSeq" id="XP_024935496.1"/>
    </source>
</evidence>
<dbReference type="InterPro" id="IPR029526">
    <property type="entry name" value="PGBD"/>
</dbReference>
<dbReference type="KEGG" id="ccin:107274892"/>
<dbReference type="Proteomes" id="UP000694920">
    <property type="component" value="Unplaced"/>
</dbReference>
<dbReference type="RefSeq" id="XP_024935496.1">
    <property type="nucleotide sequence ID" value="XM_025079728.1"/>
</dbReference>
<sequence>MDSSNMSEEDMDSVLHGNLSGFEKGTKVFVSDSECSDEDRILEVSENDSDAENDMGVTKSVNPNEIIMKREPGAEVCSPDSNTTSTRITKGINTLRLPEVNVTSPLCISILDSWNLIIPEEIIDKIVLNTNEEIAEKATKYKERTRYIAMTSRAEIRAFIGLLYMSGVMKESHISVEELWSDMYGPPIFHATMTLSRFRFLTACIRFDEKSSRTSRKMTDQFAAIREIWEIYVNSCRTYYNPSEYCTLGTSLLGFRGRCPFRVYKQNHPDKCGINILMLCDTNTNYMVNAMPYLASVGKSADEDKRVSYVKALTKPIHGTNRNVTMDKWFTSTLLADTLLTECKLTIVGPLKRRNLEFPIPFVSPKSREAGTSCYAFDNEKTMVSYIPKNNKTVILLSTMHKDDASDEETGKPKILTFYNQTKDGAEHFVQLCQNYTTARKTGRWPLRVFYGMLDQSAINAMIIFSMANHEWKIDRSNTRRIFLKELALSLVKPYMTERQKIPTLRKDLKLIINSMIGEDDTPVPQIIPGGSKRRCGLCPRKKDKKTALQCQSCAKPVCLDHRAMICISCVHINHMN</sequence>
<protein>
    <submittedName>
        <fullName evidence="3">PiggyBac transposable element-derived protein 4</fullName>
    </submittedName>
</protein>
<gene>
    <name evidence="3" type="primary">LOC107274892</name>
</gene>
<dbReference type="PANTHER" id="PTHR46599">
    <property type="entry name" value="PIGGYBAC TRANSPOSABLE ELEMENT-DERIVED PROTEIN 4"/>
    <property type="match status" value="1"/>
</dbReference>
<feature type="domain" description="PiggyBac transposable element-derived protein" evidence="1">
    <location>
        <begin position="114"/>
        <end position="462"/>
    </location>
</feature>
<reference evidence="3" key="1">
    <citation type="submission" date="2025-08" db="UniProtKB">
        <authorList>
            <consortium name="RefSeq"/>
        </authorList>
    </citation>
    <scope>IDENTIFICATION</scope>
</reference>
<dbReference type="Pfam" id="PF13843">
    <property type="entry name" value="DDE_Tnp_1_7"/>
    <property type="match status" value="1"/>
</dbReference>
<accession>A0AAJ7VWB1</accession>
<dbReference type="GeneID" id="107274892"/>
<dbReference type="AlphaFoldDB" id="A0AAJ7VWB1"/>
<organism evidence="2 3">
    <name type="scientific">Cephus cinctus</name>
    <name type="common">Wheat stem sawfly</name>
    <dbReference type="NCBI Taxonomy" id="211228"/>
    <lineage>
        <taxon>Eukaryota</taxon>
        <taxon>Metazoa</taxon>
        <taxon>Ecdysozoa</taxon>
        <taxon>Arthropoda</taxon>
        <taxon>Hexapoda</taxon>
        <taxon>Insecta</taxon>
        <taxon>Pterygota</taxon>
        <taxon>Neoptera</taxon>
        <taxon>Endopterygota</taxon>
        <taxon>Hymenoptera</taxon>
        <taxon>Cephoidea</taxon>
        <taxon>Cephidae</taxon>
        <taxon>Cephus</taxon>
    </lineage>
</organism>
<proteinExistence type="predicted"/>
<dbReference type="PANTHER" id="PTHR46599:SF6">
    <property type="entry name" value="DUAL SPECIFICITY PHOSPHATASE 26"/>
    <property type="match status" value="1"/>
</dbReference>
<evidence type="ECO:0000313" key="2">
    <source>
        <dbReference type="Proteomes" id="UP000694920"/>
    </source>
</evidence>
<name>A0AAJ7VWB1_CEPCN</name>
<keyword evidence="2" id="KW-1185">Reference proteome</keyword>
<evidence type="ECO:0000259" key="1">
    <source>
        <dbReference type="Pfam" id="PF13843"/>
    </source>
</evidence>